<dbReference type="AlphaFoldDB" id="A0A0P7DYJ6"/>
<evidence type="ECO:0000259" key="3">
    <source>
        <dbReference type="Pfam" id="PF00930"/>
    </source>
</evidence>
<dbReference type="STRING" id="570156.AOG27_15325"/>
<dbReference type="Proteomes" id="UP000050378">
    <property type="component" value="Unassembled WGS sequence"/>
</dbReference>
<reference evidence="4 5" key="1">
    <citation type="submission" date="2015-09" db="EMBL/GenBank/DDBJ databases">
        <title>Draft Genome Sequence of Pseudoalteromonas lipolytica UCD-48B.</title>
        <authorList>
            <person name="Krusor M."/>
            <person name="Coil D.A."/>
            <person name="Lang J.M."/>
            <person name="Eisen J.A."/>
            <person name="Alexiev A."/>
        </authorList>
    </citation>
    <scope>NUCLEOTIDE SEQUENCE [LARGE SCALE GENOMIC DNA]</scope>
    <source>
        <strain evidence="4 5">UCD-48B</strain>
    </source>
</reference>
<feature type="domain" description="Peptidase S9 prolyl oligopeptidase catalytic" evidence="2">
    <location>
        <begin position="635"/>
        <end position="830"/>
    </location>
</feature>
<evidence type="ECO:0000313" key="5">
    <source>
        <dbReference type="Proteomes" id="UP000050378"/>
    </source>
</evidence>
<feature type="signal peptide" evidence="1">
    <location>
        <begin position="1"/>
        <end position="29"/>
    </location>
</feature>
<dbReference type="OrthoDB" id="1094230at2"/>
<dbReference type="SUPFAM" id="SSF82171">
    <property type="entry name" value="DPP6 N-terminal domain-like"/>
    <property type="match status" value="1"/>
</dbReference>
<dbReference type="Gene3D" id="2.120.10.30">
    <property type="entry name" value="TolB, C-terminal domain"/>
    <property type="match status" value="1"/>
</dbReference>
<dbReference type="GO" id="GO:0008239">
    <property type="term" value="F:dipeptidyl-peptidase activity"/>
    <property type="evidence" value="ECO:0007669"/>
    <property type="project" value="TreeGrafter"/>
</dbReference>
<name>A0A0P7DYJ6_9GAMM</name>
<feature type="domain" description="Dipeptidylpeptidase IV N-terminal" evidence="3">
    <location>
        <begin position="379"/>
        <end position="540"/>
    </location>
</feature>
<organism evidence="4 5">
    <name type="scientific">Pseudoalteromonas lipolytica</name>
    <dbReference type="NCBI Taxonomy" id="570156"/>
    <lineage>
        <taxon>Bacteria</taxon>
        <taxon>Pseudomonadati</taxon>
        <taxon>Pseudomonadota</taxon>
        <taxon>Gammaproteobacteria</taxon>
        <taxon>Alteromonadales</taxon>
        <taxon>Pseudoalteromonadaceae</taxon>
        <taxon>Pseudoalteromonas</taxon>
    </lineage>
</organism>
<dbReference type="RefSeq" id="WP_054553882.1">
    <property type="nucleotide sequence ID" value="NZ_LJTC01000010.1"/>
</dbReference>
<proteinExistence type="predicted"/>
<dbReference type="SUPFAM" id="SSF53474">
    <property type="entry name" value="alpha/beta-Hydrolases"/>
    <property type="match status" value="1"/>
</dbReference>
<dbReference type="Gene3D" id="2.140.10.30">
    <property type="entry name" value="Dipeptidylpeptidase IV, N-terminal domain"/>
    <property type="match status" value="1"/>
</dbReference>
<feature type="chain" id="PRO_5006138141" evidence="1">
    <location>
        <begin position="30"/>
        <end position="830"/>
    </location>
</feature>
<dbReference type="EMBL" id="LJTC01000010">
    <property type="protein sequence ID" value="KPM82676.1"/>
    <property type="molecule type" value="Genomic_DNA"/>
</dbReference>
<dbReference type="PANTHER" id="PTHR11731">
    <property type="entry name" value="PROTEASE FAMILY S9B,C DIPEPTIDYL-PEPTIDASE IV-RELATED"/>
    <property type="match status" value="1"/>
</dbReference>
<dbReference type="Gene3D" id="3.40.50.1820">
    <property type="entry name" value="alpha/beta hydrolase"/>
    <property type="match status" value="1"/>
</dbReference>
<dbReference type="PATRIC" id="fig|570156.3.peg.4156"/>
<dbReference type="PANTHER" id="PTHR11731:SF193">
    <property type="entry name" value="DIPEPTIDYL PEPTIDASE 9"/>
    <property type="match status" value="1"/>
</dbReference>
<comment type="caution">
    <text evidence="4">The sequence shown here is derived from an EMBL/GenBank/DDBJ whole genome shotgun (WGS) entry which is preliminary data.</text>
</comment>
<protein>
    <submittedName>
        <fullName evidence="4">Peptidase S9</fullName>
    </submittedName>
</protein>
<dbReference type="PROSITE" id="PS51257">
    <property type="entry name" value="PROKAR_LIPOPROTEIN"/>
    <property type="match status" value="1"/>
</dbReference>
<dbReference type="InterPro" id="IPR050278">
    <property type="entry name" value="Serine_Prot_S9B/DPPIV"/>
</dbReference>
<dbReference type="InterPro" id="IPR001375">
    <property type="entry name" value="Peptidase_S9_cat"/>
</dbReference>
<dbReference type="GO" id="GO:0006508">
    <property type="term" value="P:proteolysis"/>
    <property type="evidence" value="ECO:0007669"/>
    <property type="project" value="InterPro"/>
</dbReference>
<gene>
    <name evidence="4" type="ORF">AOG27_15325</name>
</gene>
<dbReference type="InterPro" id="IPR011042">
    <property type="entry name" value="6-blade_b-propeller_TolB-like"/>
</dbReference>
<evidence type="ECO:0000313" key="4">
    <source>
        <dbReference type="EMBL" id="KPM82676.1"/>
    </source>
</evidence>
<dbReference type="GO" id="GO:0008236">
    <property type="term" value="F:serine-type peptidase activity"/>
    <property type="evidence" value="ECO:0007669"/>
    <property type="project" value="InterPro"/>
</dbReference>
<dbReference type="Pfam" id="PF00930">
    <property type="entry name" value="DPPIV_N"/>
    <property type="match status" value="1"/>
</dbReference>
<dbReference type="Pfam" id="PF00326">
    <property type="entry name" value="Peptidase_S9"/>
    <property type="match status" value="1"/>
</dbReference>
<accession>A0A0P7DYJ6</accession>
<dbReference type="InterPro" id="IPR002469">
    <property type="entry name" value="Peptidase_S9B_N"/>
</dbReference>
<sequence>MKFKTTANKTLVALAVASSFMLAGCQSTASTPSEEQVTNVAPVVATPADTGSAEITLEQAMAHPDWLGRQPERAFWNGDSNSIVYAQKQQGNELRDLYVQAVNSQSASQLALNKLHTVGAKNAVYSADKKQQAYAFEGNIFVKNLSNGQITQITHDSAQQSKPQFLTDGSLAYRQGNAFYKVDLATGRQVELVNLHLDDAPKGVQEPDTYIAKEQHKLIDYIALTHKNKKDSEERKAQINEQNDSIANAQFYLGKGKRLADVQLSPNGQALVAVTTESRSWRDEGDIMPNYIADDARVKAEKVRRRVADEKPISSDVVYIDLKSGEQTTLAFDTLPGFDEDVLAAVKKENYARDGKTYKSEKAPRAINLMMDWGWDQSAIQWNTDGSQVALMLEAWDNKDRWLATVDTQNNKLVSQHRLHDDAWVNYAYNDFGWLNNSDTLYFLSEESGYSHIYKKPLNGKATQLTKGQFVVSNLTLTADNSAIYYKANVEHPGLYEIYRVNPANGESEQVTNLDGMTDYQLSPDESKLLLTHSKIMSPPELYVADAKANTQATQLTHTVSNEFLAKKLIAPKIVAVPSSHTDQPIYAKVYYPADYKEGETGKNRKAVIFNHGAGYLQNSHMGWSGYFREFMFHSLLASEGYVVMDMDYRASKGYGRDWRTAIYRQMGTPEIQDLADGVSWMADNANVDTQAVGTYGGSYGGFMTFMALFTQPDLFKAGAALRPVTDWAHYNGPYTSNILNHPDVDPIAYEKSSPIYFAEGLKSRLLINAPMVDDNVFFQDSVRLVQRLIELEKENFETAIFPVEPHGFVQPSSWLDEYRRIYKLFKETL</sequence>
<evidence type="ECO:0000259" key="2">
    <source>
        <dbReference type="Pfam" id="PF00326"/>
    </source>
</evidence>
<evidence type="ECO:0000256" key="1">
    <source>
        <dbReference type="SAM" id="SignalP"/>
    </source>
</evidence>
<keyword evidence="1" id="KW-0732">Signal</keyword>
<dbReference type="InterPro" id="IPR029058">
    <property type="entry name" value="AB_hydrolase_fold"/>
</dbReference>